<reference evidence="9" key="1">
    <citation type="journal article" date="2015" name="Genome Announc.">
        <title>Genome sequence of the AIDS-associated pathogen Penicillium marneffei (ATCC18224) and its near taxonomic relative Talaromyces stipitatus (ATCC10500).</title>
        <authorList>
            <person name="Nierman W.C."/>
            <person name="Fedorova-Abrams N.D."/>
            <person name="Andrianopoulos A."/>
        </authorList>
    </citation>
    <scope>NUCLEOTIDE SEQUENCE [LARGE SCALE GENOMIC DNA]</scope>
    <source>
        <strain evidence="9">ATCC 10500 / CBS 375.48 / QM 6759 / NRRL 1006</strain>
    </source>
</reference>
<keyword evidence="4 6" id="KW-0804">Transcription</keyword>
<evidence type="ECO:0000256" key="5">
    <source>
        <dbReference type="ARBA" id="ARBA00023242"/>
    </source>
</evidence>
<evidence type="ECO:0000256" key="7">
    <source>
        <dbReference type="SAM" id="MobiDB-lite"/>
    </source>
</evidence>
<keyword evidence="5 6" id="KW-0539">Nucleus</keyword>
<feature type="region of interest" description="Disordered" evidence="7">
    <location>
        <begin position="164"/>
        <end position="188"/>
    </location>
</feature>
<gene>
    <name evidence="8" type="ORF">TSTA_108980</name>
</gene>
<evidence type="ECO:0000313" key="8">
    <source>
        <dbReference type="EMBL" id="EED11717.1"/>
    </source>
</evidence>
<dbReference type="AlphaFoldDB" id="B8MUP9"/>
<evidence type="ECO:0000256" key="1">
    <source>
        <dbReference type="ARBA" id="ARBA00004123"/>
    </source>
</evidence>
<dbReference type="PhylomeDB" id="B8MUP9"/>
<dbReference type="PANTHER" id="PTHR12632">
    <property type="entry name" value="TRANSCRIPTION FACTOR NF-Y ALPHA-RELATED"/>
    <property type="match status" value="1"/>
</dbReference>
<dbReference type="GO" id="GO:0005634">
    <property type="term" value="C:nucleus"/>
    <property type="evidence" value="ECO:0007669"/>
    <property type="project" value="UniProtKB-SubCell"/>
</dbReference>
<dbReference type="STRING" id="441959.B8MUP9"/>
<dbReference type="PROSITE" id="PS51152">
    <property type="entry name" value="NFYA_HAP2_2"/>
    <property type="match status" value="1"/>
</dbReference>
<dbReference type="GeneID" id="8103154"/>
<dbReference type="Proteomes" id="UP000001745">
    <property type="component" value="Unassembled WGS sequence"/>
</dbReference>
<accession>B8MUP9</accession>
<comment type="subunit">
    <text evidence="6">Heterotrimer.</text>
</comment>
<comment type="function">
    <text evidence="6">Component of the sequence-specific heterotrimeric transcription factor (NF-Y) which specifically recognizes a 5'-CCAAT-3' box motif found in the promoters of its target genes.</text>
</comment>
<evidence type="ECO:0000256" key="4">
    <source>
        <dbReference type="ARBA" id="ARBA00023163"/>
    </source>
</evidence>
<dbReference type="SMART" id="SM00521">
    <property type="entry name" value="CBF"/>
    <property type="match status" value="1"/>
</dbReference>
<proteinExistence type="inferred from homology"/>
<organism evidence="8 9">
    <name type="scientific">Talaromyces stipitatus (strain ATCC 10500 / CBS 375.48 / QM 6759 / NRRL 1006)</name>
    <name type="common">Penicillium stipitatum</name>
    <dbReference type="NCBI Taxonomy" id="441959"/>
    <lineage>
        <taxon>Eukaryota</taxon>
        <taxon>Fungi</taxon>
        <taxon>Dikarya</taxon>
        <taxon>Ascomycota</taxon>
        <taxon>Pezizomycotina</taxon>
        <taxon>Eurotiomycetes</taxon>
        <taxon>Eurotiomycetidae</taxon>
        <taxon>Eurotiales</taxon>
        <taxon>Trichocomaceae</taxon>
        <taxon>Talaromyces</taxon>
        <taxon>Talaromyces sect. Talaromyces</taxon>
    </lineage>
</organism>
<keyword evidence="2 6" id="KW-0805">Transcription regulation</keyword>
<keyword evidence="9" id="KW-1185">Reference proteome</keyword>
<evidence type="ECO:0000256" key="3">
    <source>
        <dbReference type="ARBA" id="ARBA00023125"/>
    </source>
</evidence>
<dbReference type="Pfam" id="PF02045">
    <property type="entry name" value="CBFB_NFYA"/>
    <property type="match status" value="1"/>
</dbReference>
<protein>
    <recommendedName>
        <fullName evidence="6">Transcriptional activator HAP2</fullName>
    </recommendedName>
</protein>
<name>B8MUP9_TALSN</name>
<dbReference type="Gene3D" id="6.10.250.2430">
    <property type="match status" value="1"/>
</dbReference>
<evidence type="ECO:0000256" key="6">
    <source>
        <dbReference type="RuleBase" id="RU367155"/>
    </source>
</evidence>
<keyword evidence="3 6" id="KW-0238">DNA-binding</keyword>
<evidence type="ECO:0000256" key="2">
    <source>
        <dbReference type="ARBA" id="ARBA00023015"/>
    </source>
</evidence>
<evidence type="ECO:0000313" key="9">
    <source>
        <dbReference type="Proteomes" id="UP000001745"/>
    </source>
</evidence>
<dbReference type="EMBL" id="EQ962661">
    <property type="protein sequence ID" value="EED11717.1"/>
    <property type="molecule type" value="Genomic_DNA"/>
</dbReference>
<dbReference type="OrthoDB" id="1097733at2759"/>
<dbReference type="VEuPathDB" id="FungiDB:TSTA_108980"/>
<dbReference type="GO" id="GO:0003677">
    <property type="term" value="F:DNA binding"/>
    <property type="evidence" value="ECO:0007669"/>
    <property type="project" value="UniProtKB-KW"/>
</dbReference>
<sequence length="188" mass="21645">MLIRFPHIKPPELPAHLKIKSLRYSLDTVITNRWTSCNNTVFHLISSVPRRKDPVAHHKRMELKKRMSEISHVGNPHLPNTQPIVNYVRPGVPPMGPPPLPTQVQQNPAGGEVVAGDTREKSPVYVNAKQFHRILKRRVARQALEEQLRLTSKGRKPYLHESRHNHAMRRPRGRNGRFLKGQLSRLYG</sequence>
<comment type="similarity">
    <text evidence="6">Belongs to the NFYA/HAP2 subunit family.</text>
</comment>
<dbReference type="GO" id="GO:0003700">
    <property type="term" value="F:DNA-binding transcription factor activity"/>
    <property type="evidence" value="ECO:0007669"/>
    <property type="project" value="UniProtKB-UniRule"/>
</dbReference>
<feature type="compositionally biased region" description="Basic residues" evidence="7">
    <location>
        <begin position="165"/>
        <end position="177"/>
    </location>
</feature>
<dbReference type="HOGENOM" id="CLU_1441959_0_0_1"/>
<dbReference type="InParanoid" id="B8MUP9"/>
<dbReference type="RefSeq" id="XP_002488473.1">
    <property type="nucleotide sequence ID" value="XM_002488428.1"/>
</dbReference>
<comment type="subcellular location">
    <subcellularLocation>
        <location evidence="1 6">Nucleus</location>
    </subcellularLocation>
</comment>
<dbReference type="PRINTS" id="PR00616">
    <property type="entry name" value="CCAATSUBUNTB"/>
</dbReference>
<dbReference type="eggNOG" id="KOG1561">
    <property type="taxonomic scope" value="Eukaryota"/>
</dbReference>
<dbReference type="InterPro" id="IPR001289">
    <property type="entry name" value="NFYA"/>
</dbReference>